<gene>
    <name evidence="1" type="ORF">NM208_g12359</name>
</gene>
<dbReference type="EMBL" id="JANRMS010002211">
    <property type="protein sequence ID" value="KAJ3523672.1"/>
    <property type="molecule type" value="Genomic_DNA"/>
</dbReference>
<dbReference type="Proteomes" id="UP001148629">
    <property type="component" value="Unassembled WGS sequence"/>
</dbReference>
<evidence type="ECO:0000313" key="2">
    <source>
        <dbReference type="Proteomes" id="UP001148629"/>
    </source>
</evidence>
<accession>A0ACC1RNY2</accession>
<comment type="caution">
    <text evidence="1">The sequence shown here is derived from an EMBL/GenBank/DDBJ whole genome shotgun (WGS) entry which is preliminary data.</text>
</comment>
<sequence length="261" mass="28819">MSDKKPIKERLYTACRSGDQQTVAELFHELGIGPEQPRHPGEIDQSLPEEQQPPTVQELLNSAIMGEQIDMVNHLFSVFPGLSFDQGPLGLAARTNNAQLVEAMCKLDPDAANGSCCYLNVVAYACQGPESAGVVSALLKGGADPNQRPDHALPFSNASYAVTGELPASIFEEFFDHGYHFDDDWAVRAAVSRSRPDVLEVLFRRGGRLPTARFAPKEELIKLAMENKDLDMVDVINRVYPVQPKKRGFVKTIARILHFKS</sequence>
<evidence type="ECO:0000313" key="1">
    <source>
        <dbReference type="EMBL" id="KAJ3523672.1"/>
    </source>
</evidence>
<organism evidence="1 2">
    <name type="scientific">Fusarium decemcellulare</name>
    <dbReference type="NCBI Taxonomy" id="57161"/>
    <lineage>
        <taxon>Eukaryota</taxon>
        <taxon>Fungi</taxon>
        <taxon>Dikarya</taxon>
        <taxon>Ascomycota</taxon>
        <taxon>Pezizomycotina</taxon>
        <taxon>Sordariomycetes</taxon>
        <taxon>Hypocreomycetidae</taxon>
        <taxon>Hypocreales</taxon>
        <taxon>Nectriaceae</taxon>
        <taxon>Fusarium</taxon>
        <taxon>Fusarium decemcellulare species complex</taxon>
    </lineage>
</organism>
<keyword evidence="2" id="KW-1185">Reference proteome</keyword>
<protein>
    <submittedName>
        <fullName evidence="1">Uncharacterized protein</fullName>
    </submittedName>
</protein>
<name>A0ACC1RNY2_9HYPO</name>
<reference evidence="1" key="1">
    <citation type="submission" date="2022-08" db="EMBL/GenBank/DDBJ databases">
        <title>Genome Sequence of Fusarium decemcellulare.</title>
        <authorList>
            <person name="Buettner E."/>
        </authorList>
    </citation>
    <scope>NUCLEOTIDE SEQUENCE</scope>
    <source>
        <strain evidence="1">Babe19</strain>
    </source>
</reference>
<proteinExistence type="predicted"/>